<comment type="catalytic activity">
    <reaction evidence="6">
        <text>N-terminal N-formyl-L-methionyl-[peptide] + H2O = N-terminal L-methionyl-[peptide] + formate</text>
        <dbReference type="Rhea" id="RHEA:24420"/>
        <dbReference type="Rhea" id="RHEA-COMP:10639"/>
        <dbReference type="Rhea" id="RHEA-COMP:10640"/>
        <dbReference type="ChEBI" id="CHEBI:15377"/>
        <dbReference type="ChEBI" id="CHEBI:15740"/>
        <dbReference type="ChEBI" id="CHEBI:49298"/>
        <dbReference type="ChEBI" id="CHEBI:64731"/>
        <dbReference type="EC" id="3.5.1.88"/>
    </reaction>
</comment>
<dbReference type="GO" id="GO:0046872">
    <property type="term" value="F:metal ion binding"/>
    <property type="evidence" value="ECO:0007669"/>
    <property type="project" value="UniProtKB-KW"/>
</dbReference>
<dbReference type="NCBIfam" id="NF001159">
    <property type="entry name" value="PRK00150.1-3"/>
    <property type="match status" value="1"/>
</dbReference>
<dbReference type="NCBIfam" id="TIGR00079">
    <property type="entry name" value="pept_deformyl"/>
    <property type="match status" value="1"/>
</dbReference>
<comment type="caution">
    <text evidence="8">The sequence shown here is derived from an EMBL/GenBank/DDBJ whole genome shotgun (WGS) entry which is preliminary data.</text>
</comment>
<dbReference type="Gene3D" id="3.90.45.10">
    <property type="entry name" value="Peptide deformylase"/>
    <property type="match status" value="1"/>
</dbReference>
<keyword evidence="5 6" id="KW-0408">Iron</keyword>
<evidence type="ECO:0000256" key="4">
    <source>
        <dbReference type="ARBA" id="ARBA00022917"/>
    </source>
</evidence>
<dbReference type="CDD" id="cd00487">
    <property type="entry name" value="Pep_deformylase"/>
    <property type="match status" value="1"/>
</dbReference>
<dbReference type="HAMAP" id="MF_00163">
    <property type="entry name" value="Pep_deformylase"/>
    <property type="match status" value="1"/>
</dbReference>
<comment type="cofactor">
    <cofactor evidence="6">
        <name>Fe(2+)</name>
        <dbReference type="ChEBI" id="CHEBI:29033"/>
    </cofactor>
    <text evidence="6">Binds 1 Fe(2+) ion.</text>
</comment>
<dbReference type="EC" id="3.5.1.88" evidence="6"/>
<dbReference type="GO" id="GO:0006412">
    <property type="term" value="P:translation"/>
    <property type="evidence" value="ECO:0007669"/>
    <property type="project" value="UniProtKB-UniRule"/>
</dbReference>
<comment type="similarity">
    <text evidence="1 6">Belongs to the polypeptide deformylase family.</text>
</comment>
<evidence type="ECO:0000256" key="3">
    <source>
        <dbReference type="ARBA" id="ARBA00022801"/>
    </source>
</evidence>
<keyword evidence="9" id="KW-1185">Reference proteome</keyword>
<dbReference type="Proteomes" id="UP000237839">
    <property type="component" value="Unassembled WGS sequence"/>
</dbReference>
<reference evidence="8 9" key="1">
    <citation type="submission" date="2018-02" db="EMBL/GenBank/DDBJ databases">
        <title>Solimicrobium silvestre gen. nov., sp. nov., isolated from alpine forest soil.</title>
        <authorList>
            <person name="Margesin R."/>
            <person name="Albuquerque L."/>
            <person name="Zhang D.-C."/>
            <person name="Froufe H.J.C."/>
            <person name="Severino R."/>
            <person name="Roxo I."/>
            <person name="Egas C."/>
            <person name="Da Costa M.S."/>
        </authorList>
    </citation>
    <scope>NUCLEOTIDE SEQUENCE [LARGE SCALE GENOMIC DNA]</scope>
    <source>
        <strain evidence="8 9">S20-91</strain>
    </source>
</reference>
<feature type="binding site" evidence="6">
    <location>
        <position position="134"/>
    </location>
    <ligand>
        <name>Fe cation</name>
        <dbReference type="ChEBI" id="CHEBI:24875"/>
    </ligand>
</feature>
<dbReference type="InterPro" id="IPR023635">
    <property type="entry name" value="Peptide_deformylase"/>
</dbReference>
<dbReference type="PANTHER" id="PTHR10458:SF22">
    <property type="entry name" value="PEPTIDE DEFORMYLASE"/>
    <property type="match status" value="1"/>
</dbReference>
<dbReference type="InterPro" id="IPR036821">
    <property type="entry name" value="Peptide_deformylase_sf"/>
</dbReference>
<feature type="region of interest" description="Disordered" evidence="7">
    <location>
        <begin position="164"/>
        <end position="187"/>
    </location>
</feature>
<dbReference type="Pfam" id="PF01327">
    <property type="entry name" value="Pep_deformylase"/>
    <property type="match status" value="1"/>
</dbReference>
<dbReference type="PIRSF" id="PIRSF004749">
    <property type="entry name" value="Pep_def"/>
    <property type="match status" value="1"/>
</dbReference>
<dbReference type="PANTHER" id="PTHR10458">
    <property type="entry name" value="PEPTIDE DEFORMYLASE"/>
    <property type="match status" value="1"/>
</dbReference>
<evidence type="ECO:0000256" key="6">
    <source>
        <dbReference type="HAMAP-Rule" id="MF_00163"/>
    </source>
</evidence>
<dbReference type="RefSeq" id="WP_105530779.1">
    <property type="nucleotide sequence ID" value="NZ_PUGF01000003.1"/>
</dbReference>
<evidence type="ECO:0000313" key="9">
    <source>
        <dbReference type="Proteomes" id="UP000237839"/>
    </source>
</evidence>
<sequence>MTILTILRYPDKRLHKIAKPVTNFDDRLKKLVADMAETMYEAPGVGLAASQVDEHIQLVVIDVSETQNELQVLINPEITWASEEKILYDEGCLSVPGIYDGVERSTEVNVRALNLDGKPFELNADGLLAVCVQHELDHLKGIVFVEYLSPLKRNRIKTRMLKEERELERSSGRGNNAASQAPRRNRL</sequence>
<dbReference type="FunFam" id="3.90.45.10:FF:000001">
    <property type="entry name" value="Peptide deformylase"/>
    <property type="match status" value="1"/>
</dbReference>
<gene>
    <name evidence="6" type="primary">def</name>
    <name evidence="8" type="ORF">S2091_1100</name>
</gene>
<evidence type="ECO:0000256" key="2">
    <source>
        <dbReference type="ARBA" id="ARBA00022723"/>
    </source>
</evidence>
<feature type="binding site" evidence="6">
    <location>
        <position position="92"/>
    </location>
    <ligand>
        <name>Fe cation</name>
        <dbReference type="ChEBI" id="CHEBI:24875"/>
    </ligand>
</feature>
<name>A0A2S9H3C5_9BURK</name>
<dbReference type="AlphaFoldDB" id="A0A2S9H3C5"/>
<keyword evidence="3 6" id="KW-0378">Hydrolase</keyword>
<feature type="binding site" evidence="6">
    <location>
        <position position="138"/>
    </location>
    <ligand>
        <name>Fe cation</name>
        <dbReference type="ChEBI" id="CHEBI:24875"/>
    </ligand>
</feature>
<evidence type="ECO:0000256" key="5">
    <source>
        <dbReference type="ARBA" id="ARBA00023004"/>
    </source>
</evidence>
<dbReference type="GO" id="GO:0042586">
    <property type="term" value="F:peptide deformylase activity"/>
    <property type="evidence" value="ECO:0007669"/>
    <property type="project" value="UniProtKB-UniRule"/>
</dbReference>
<dbReference type="OrthoDB" id="9804313at2"/>
<keyword evidence="4 6" id="KW-0648">Protein biosynthesis</keyword>
<accession>A0A2S9H3C5</accession>
<keyword evidence="2 6" id="KW-0479">Metal-binding</keyword>
<evidence type="ECO:0000256" key="7">
    <source>
        <dbReference type="SAM" id="MobiDB-lite"/>
    </source>
</evidence>
<dbReference type="PRINTS" id="PR01576">
    <property type="entry name" value="PDEFORMYLASE"/>
</dbReference>
<proteinExistence type="inferred from homology"/>
<evidence type="ECO:0000256" key="1">
    <source>
        <dbReference type="ARBA" id="ARBA00010759"/>
    </source>
</evidence>
<protein>
    <recommendedName>
        <fullName evidence="6">Peptide deformylase</fullName>
        <shortName evidence="6">PDF</shortName>
        <ecNumber evidence="6">3.5.1.88</ecNumber>
    </recommendedName>
    <alternativeName>
        <fullName evidence="6">Polypeptide deformylase</fullName>
    </alternativeName>
</protein>
<comment type="function">
    <text evidence="6">Removes the formyl group from the N-terminal Met of newly synthesized proteins. Requires at least a dipeptide for an efficient rate of reaction. N-terminal L-methionine is a prerequisite for activity but the enzyme has broad specificity at other positions.</text>
</comment>
<dbReference type="EMBL" id="PUGF01000003">
    <property type="protein sequence ID" value="PRC94479.1"/>
    <property type="molecule type" value="Genomic_DNA"/>
</dbReference>
<feature type="active site" evidence="6">
    <location>
        <position position="135"/>
    </location>
</feature>
<dbReference type="SUPFAM" id="SSF56420">
    <property type="entry name" value="Peptide deformylase"/>
    <property type="match status" value="1"/>
</dbReference>
<organism evidence="8 9">
    <name type="scientific">Solimicrobium silvestre</name>
    <dbReference type="NCBI Taxonomy" id="2099400"/>
    <lineage>
        <taxon>Bacteria</taxon>
        <taxon>Pseudomonadati</taxon>
        <taxon>Pseudomonadota</taxon>
        <taxon>Betaproteobacteria</taxon>
        <taxon>Burkholderiales</taxon>
        <taxon>Oxalobacteraceae</taxon>
        <taxon>Solimicrobium</taxon>
    </lineage>
</organism>
<evidence type="ECO:0000313" key="8">
    <source>
        <dbReference type="EMBL" id="PRC94479.1"/>
    </source>
</evidence>